<dbReference type="AlphaFoldDB" id="A0A4R4Y476"/>
<accession>A0A4R4Y476</accession>
<dbReference type="Proteomes" id="UP000294947">
    <property type="component" value="Unassembled WGS sequence"/>
</dbReference>
<dbReference type="EMBL" id="SMKW01000087">
    <property type="protein sequence ID" value="TDD38299.1"/>
    <property type="molecule type" value="Genomic_DNA"/>
</dbReference>
<organism evidence="2 3">
    <name type="scientific">Saccharopolyspora elongata</name>
    <dbReference type="NCBI Taxonomy" id="2530387"/>
    <lineage>
        <taxon>Bacteria</taxon>
        <taxon>Bacillati</taxon>
        <taxon>Actinomycetota</taxon>
        <taxon>Actinomycetes</taxon>
        <taxon>Pseudonocardiales</taxon>
        <taxon>Pseudonocardiaceae</taxon>
        <taxon>Saccharopolyspora</taxon>
    </lineage>
</organism>
<dbReference type="OrthoDB" id="3668204at2"/>
<protein>
    <submittedName>
        <fullName evidence="2">Uncharacterized protein</fullName>
    </submittedName>
</protein>
<dbReference type="RefSeq" id="WP_132493703.1">
    <property type="nucleotide sequence ID" value="NZ_SMKW01000087.1"/>
</dbReference>
<keyword evidence="3" id="KW-1185">Reference proteome</keyword>
<evidence type="ECO:0000313" key="2">
    <source>
        <dbReference type="EMBL" id="TDD38299.1"/>
    </source>
</evidence>
<comment type="caution">
    <text evidence="2">The sequence shown here is derived from an EMBL/GenBank/DDBJ whole genome shotgun (WGS) entry which is preliminary data.</text>
</comment>
<name>A0A4R4Y476_9PSEU</name>
<evidence type="ECO:0000313" key="3">
    <source>
        <dbReference type="Proteomes" id="UP000294947"/>
    </source>
</evidence>
<proteinExistence type="predicted"/>
<feature type="region of interest" description="Disordered" evidence="1">
    <location>
        <begin position="143"/>
        <end position="163"/>
    </location>
</feature>
<evidence type="ECO:0000256" key="1">
    <source>
        <dbReference type="SAM" id="MobiDB-lite"/>
    </source>
</evidence>
<sequence>MIEVVALRQSWAQPGEPICWVIDARGKYLFEVAGRDATGNPKKGFASRVAGGVGGALLEIADGALGGSEANYQDAPAGVVVGGQPDCAAASLVDVYRQHGGRAVWVLSDRRMALVGVSDPEEAPAAETGSLFSRARRMGAGLLSGGGDDSSAAEPAEVVDDGPAPPVVRSLGEWPRSVVTACDVATRKLGREYKAGKTHYLKIQLADGSALEIGPSAAEDDGRRLVAMSYGRA</sequence>
<reference evidence="2 3" key="1">
    <citation type="submission" date="2019-03" db="EMBL/GenBank/DDBJ databases">
        <title>Draft genome sequences of novel Actinobacteria.</title>
        <authorList>
            <person name="Sahin N."/>
            <person name="Ay H."/>
            <person name="Saygin H."/>
        </authorList>
    </citation>
    <scope>NUCLEOTIDE SEQUENCE [LARGE SCALE GENOMIC DNA]</scope>
    <source>
        <strain evidence="2 3">7K502</strain>
    </source>
</reference>
<gene>
    <name evidence="2" type="ORF">E1288_38980</name>
</gene>